<evidence type="ECO:0000313" key="1">
    <source>
        <dbReference type="EMBL" id="CAA7409258.1"/>
    </source>
</evidence>
<gene>
    <name evidence="1" type="ORF">SI8410_16019936</name>
</gene>
<organism evidence="1 2">
    <name type="scientific">Spirodela intermedia</name>
    <name type="common">Intermediate duckweed</name>
    <dbReference type="NCBI Taxonomy" id="51605"/>
    <lineage>
        <taxon>Eukaryota</taxon>
        <taxon>Viridiplantae</taxon>
        <taxon>Streptophyta</taxon>
        <taxon>Embryophyta</taxon>
        <taxon>Tracheophyta</taxon>
        <taxon>Spermatophyta</taxon>
        <taxon>Magnoliopsida</taxon>
        <taxon>Liliopsida</taxon>
        <taxon>Araceae</taxon>
        <taxon>Lemnoideae</taxon>
        <taxon>Spirodela</taxon>
    </lineage>
</organism>
<dbReference type="AlphaFoldDB" id="A0A7I8LIW6"/>
<dbReference type="Proteomes" id="UP000663760">
    <property type="component" value="Chromosome 16"/>
</dbReference>
<reference evidence="1" key="1">
    <citation type="submission" date="2020-02" db="EMBL/GenBank/DDBJ databases">
        <authorList>
            <person name="Scholz U."/>
            <person name="Mascher M."/>
            <person name="Fiebig A."/>
        </authorList>
    </citation>
    <scope>NUCLEOTIDE SEQUENCE</scope>
</reference>
<protein>
    <submittedName>
        <fullName evidence="1">Uncharacterized protein</fullName>
    </submittedName>
</protein>
<keyword evidence="2" id="KW-1185">Reference proteome</keyword>
<name>A0A7I8LIW6_SPIIN</name>
<evidence type="ECO:0000313" key="2">
    <source>
        <dbReference type="Proteomes" id="UP000663760"/>
    </source>
</evidence>
<dbReference type="EMBL" id="LR746279">
    <property type="protein sequence ID" value="CAA7409258.1"/>
    <property type="molecule type" value="Genomic_DNA"/>
</dbReference>
<proteinExistence type="predicted"/>
<accession>A0A7I8LIW6</accession>
<dbReference type="OrthoDB" id="10550286at2759"/>
<sequence>MPMYCDNQIVIFIVGNFTFYERTKYIKIDCHYI</sequence>